<accession>A0ABV7QD41</accession>
<gene>
    <name evidence="2" type="ORF">ACFORO_06895</name>
</gene>
<sequence length="472" mass="50822">MAIGTDDAPRTEREPATGWAALRPLVLRLHFYAGVFVGPFLLVAALTGIAYVWTPQLEQAVYSRELHVPDAAGAVSLDQQVLVARGQVPDGKVIGVRPAPSATDTTQVIFDRPGLAPSYRYTVFVNPHDGAVRGALETYGSGQAMPVRGWIDTLHRSLHLGDFGRLYSELAASWLWVITLAGLALWLGRRRRLRAVLLPSGGKPGRRRLRSWHGSAGLWIAAGLLFLSATGLTWSLHAGANITDLRSSLDWTTPSVSSASRSPGDVGWQAVRDATVRAGLSDPVEIRPPSAGGYVVQQIGRGWPSKQDSMAVDPGTGVVAGTLRFADYPLAAKLSRWGIDAHMGLLFGVANQIVLTVLGAALVCVVGWGYRMWWLRGRSGRSAAGGWLRGGGRSGESGGLDRSPKDYGWRRGRARFGRLPMRGAWRRIPGRVLAPVLVVVAVVGWFLPVFGVSLVGFLAVDCLLGLRREVAR</sequence>
<dbReference type="EMBL" id="JBHRWI010000007">
    <property type="protein sequence ID" value="MFC3509886.1"/>
    <property type="molecule type" value="Genomic_DNA"/>
</dbReference>
<dbReference type="Proteomes" id="UP001595764">
    <property type="component" value="Unassembled WGS sequence"/>
</dbReference>
<feature type="transmembrane region" description="Helical" evidence="1">
    <location>
        <begin position="345"/>
        <end position="370"/>
    </location>
</feature>
<feature type="transmembrane region" description="Helical" evidence="1">
    <location>
        <begin position="216"/>
        <end position="236"/>
    </location>
</feature>
<feature type="transmembrane region" description="Helical" evidence="1">
    <location>
        <begin position="432"/>
        <end position="460"/>
    </location>
</feature>
<dbReference type="InterPro" id="IPR005625">
    <property type="entry name" value="PepSY-ass_TM"/>
</dbReference>
<dbReference type="PANTHER" id="PTHR34219:SF1">
    <property type="entry name" value="PEPSY DOMAIN-CONTAINING PROTEIN"/>
    <property type="match status" value="1"/>
</dbReference>
<keyword evidence="3" id="KW-1185">Reference proteome</keyword>
<evidence type="ECO:0000313" key="3">
    <source>
        <dbReference type="Proteomes" id="UP001595764"/>
    </source>
</evidence>
<keyword evidence="1" id="KW-0472">Membrane</keyword>
<keyword evidence="1" id="KW-0812">Transmembrane</keyword>
<comment type="caution">
    <text evidence="2">The sequence shown here is derived from an EMBL/GenBank/DDBJ whole genome shotgun (WGS) entry which is preliminary data.</text>
</comment>
<organism evidence="2 3">
    <name type="scientific">Amycolatopsis halotolerans</name>
    <dbReference type="NCBI Taxonomy" id="330083"/>
    <lineage>
        <taxon>Bacteria</taxon>
        <taxon>Bacillati</taxon>
        <taxon>Actinomycetota</taxon>
        <taxon>Actinomycetes</taxon>
        <taxon>Pseudonocardiales</taxon>
        <taxon>Pseudonocardiaceae</taxon>
        <taxon>Amycolatopsis</taxon>
    </lineage>
</organism>
<feature type="transmembrane region" description="Helical" evidence="1">
    <location>
        <begin position="31"/>
        <end position="53"/>
    </location>
</feature>
<name>A0ABV7QD41_9PSEU</name>
<evidence type="ECO:0000313" key="2">
    <source>
        <dbReference type="EMBL" id="MFC3509886.1"/>
    </source>
</evidence>
<dbReference type="PANTHER" id="PTHR34219">
    <property type="entry name" value="IRON-REGULATED INNER MEMBRANE PROTEIN-RELATED"/>
    <property type="match status" value="1"/>
</dbReference>
<protein>
    <submittedName>
        <fullName evidence="2">PepSY-associated TM helix domain-containing protein</fullName>
    </submittedName>
</protein>
<evidence type="ECO:0000256" key="1">
    <source>
        <dbReference type="SAM" id="Phobius"/>
    </source>
</evidence>
<keyword evidence="1" id="KW-1133">Transmembrane helix</keyword>
<dbReference type="Pfam" id="PF03929">
    <property type="entry name" value="PepSY_TM"/>
    <property type="match status" value="1"/>
</dbReference>
<proteinExistence type="predicted"/>
<reference evidence="3" key="1">
    <citation type="journal article" date="2019" name="Int. J. Syst. Evol. Microbiol.">
        <title>The Global Catalogue of Microorganisms (GCM) 10K type strain sequencing project: providing services to taxonomists for standard genome sequencing and annotation.</title>
        <authorList>
            <consortium name="The Broad Institute Genomics Platform"/>
            <consortium name="The Broad Institute Genome Sequencing Center for Infectious Disease"/>
            <person name="Wu L."/>
            <person name="Ma J."/>
        </authorList>
    </citation>
    <scope>NUCLEOTIDE SEQUENCE [LARGE SCALE GENOMIC DNA]</scope>
    <source>
        <strain evidence="3">CGMCC 4.7682</strain>
    </source>
</reference>
<dbReference type="RefSeq" id="WP_377870512.1">
    <property type="nucleotide sequence ID" value="NZ_JBHMAY010000022.1"/>
</dbReference>
<feature type="transmembrane region" description="Helical" evidence="1">
    <location>
        <begin position="170"/>
        <end position="188"/>
    </location>
</feature>